<evidence type="ECO:0000256" key="1">
    <source>
        <dbReference type="SAM" id="MobiDB-lite"/>
    </source>
</evidence>
<evidence type="ECO:0000313" key="3">
    <source>
        <dbReference type="Proteomes" id="UP001500298"/>
    </source>
</evidence>
<protein>
    <recommendedName>
        <fullName evidence="4">Periplasmic heavy metal sensor</fullName>
    </recommendedName>
</protein>
<evidence type="ECO:0000313" key="2">
    <source>
        <dbReference type="EMBL" id="GAA4828446.1"/>
    </source>
</evidence>
<dbReference type="Proteomes" id="UP001500298">
    <property type="component" value="Unassembled WGS sequence"/>
</dbReference>
<dbReference type="EMBL" id="BAABJX010000020">
    <property type="protein sequence ID" value="GAA4828446.1"/>
    <property type="molecule type" value="Genomic_DNA"/>
</dbReference>
<name>A0ABP9D6N3_9BACT</name>
<feature type="compositionally biased region" description="Polar residues" evidence="1">
    <location>
        <begin position="7"/>
        <end position="18"/>
    </location>
</feature>
<keyword evidence="3" id="KW-1185">Reference proteome</keyword>
<organism evidence="2 3">
    <name type="scientific">Algivirga pacifica</name>
    <dbReference type="NCBI Taxonomy" id="1162670"/>
    <lineage>
        <taxon>Bacteria</taxon>
        <taxon>Pseudomonadati</taxon>
        <taxon>Bacteroidota</taxon>
        <taxon>Cytophagia</taxon>
        <taxon>Cytophagales</taxon>
        <taxon>Flammeovirgaceae</taxon>
        <taxon>Algivirga</taxon>
    </lineage>
</organism>
<reference evidence="3" key="1">
    <citation type="journal article" date="2019" name="Int. J. Syst. Evol. Microbiol.">
        <title>The Global Catalogue of Microorganisms (GCM) 10K type strain sequencing project: providing services to taxonomists for standard genome sequencing and annotation.</title>
        <authorList>
            <consortium name="The Broad Institute Genomics Platform"/>
            <consortium name="The Broad Institute Genome Sequencing Center for Infectious Disease"/>
            <person name="Wu L."/>
            <person name="Ma J."/>
        </authorList>
    </citation>
    <scope>NUCLEOTIDE SEQUENCE [LARGE SCALE GENOMIC DNA]</scope>
    <source>
        <strain evidence="3">JCM 18326</strain>
    </source>
</reference>
<gene>
    <name evidence="2" type="ORF">GCM10023331_11860</name>
</gene>
<proteinExistence type="predicted"/>
<feature type="region of interest" description="Disordered" evidence="1">
    <location>
        <begin position="1"/>
        <end position="20"/>
    </location>
</feature>
<comment type="caution">
    <text evidence="2">The sequence shown here is derived from an EMBL/GenBank/DDBJ whole genome shotgun (WGS) entry which is preliminary data.</text>
</comment>
<accession>A0ABP9D6N3</accession>
<evidence type="ECO:0008006" key="4">
    <source>
        <dbReference type="Google" id="ProtNLM"/>
    </source>
</evidence>
<sequence length="108" mass="12799">MIVGVNFSVQAQRGNGPSPQERLDEMITKMDARLDLDDVQEEEIRSLHKGFYQEMRAARQSGTMDREAMRAKRQENEKKILAVLTEEQQELYEQYKDEWQPARKGRRR</sequence>